<gene>
    <name evidence="1" type="ORF">DILT_LOCUS18882</name>
</gene>
<proteinExistence type="predicted"/>
<accession>A0A3P7RPG9</accession>
<dbReference type="EMBL" id="UYRU01105292">
    <property type="protein sequence ID" value="VDN42669.1"/>
    <property type="molecule type" value="Genomic_DNA"/>
</dbReference>
<name>A0A3P7RPG9_DIBLA</name>
<keyword evidence="2" id="KW-1185">Reference proteome</keyword>
<reference evidence="1 2" key="1">
    <citation type="submission" date="2018-11" db="EMBL/GenBank/DDBJ databases">
        <authorList>
            <consortium name="Pathogen Informatics"/>
        </authorList>
    </citation>
    <scope>NUCLEOTIDE SEQUENCE [LARGE SCALE GENOMIC DNA]</scope>
</reference>
<evidence type="ECO:0000313" key="1">
    <source>
        <dbReference type="EMBL" id="VDN42669.1"/>
    </source>
</evidence>
<evidence type="ECO:0000313" key="2">
    <source>
        <dbReference type="Proteomes" id="UP000281553"/>
    </source>
</evidence>
<protein>
    <submittedName>
        <fullName evidence="1">Uncharacterized protein</fullName>
    </submittedName>
</protein>
<dbReference type="Proteomes" id="UP000281553">
    <property type="component" value="Unassembled WGS sequence"/>
</dbReference>
<organism evidence="1 2">
    <name type="scientific">Dibothriocephalus latus</name>
    <name type="common">Fish tapeworm</name>
    <name type="synonym">Diphyllobothrium latum</name>
    <dbReference type="NCBI Taxonomy" id="60516"/>
    <lineage>
        <taxon>Eukaryota</taxon>
        <taxon>Metazoa</taxon>
        <taxon>Spiralia</taxon>
        <taxon>Lophotrochozoa</taxon>
        <taxon>Platyhelminthes</taxon>
        <taxon>Cestoda</taxon>
        <taxon>Eucestoda</taxon>
        <taxon>Diphyllobothriidea</taxon>
        <taxon>Diphyllobothriidae</taxon>
        <taxon>Dibothriocephalus</taxon>
    </lineage>
</organism>
<sequence>MQNVRVLDQLQAAEAAGGGRQAVPFSPITAAAQEVAAAFLSLMESATPARDEQRGEEVGFCKTEKWKHRLYFQSILQIFFNRTAFRGPSCL</sequence>
<dbReference type="AlphaFoldDB" id="A0A3P7RPG9"/>